<dbReference type="GO" id="GO:0022857">
    <property type="term" value="F:transmembrane transporter activity"/>
    <property type="evidence" value="ECO:0007669"/>
    <property type="project" value="InterPro"/>
</dbReference>
<sequence length="410" mass="43191">MIQASDGKRVPFDSNDPNSKGRVALIVLFSSVVGTLLLMAPAVASQLQLQLGLNPSQTGDLFSAELGAMSFASIPALWWINKFNIRTISTIFGAVFIAGNITSAYIGDYETLLVVRFLTSLAGGSLMVLCMSLAAQTRDRNRVYGLWVMGQLAFGAIGLAVLPHFFDTFGIGIVYWVLAFLMTLVLPLTRFLPQRNIATERTHNESGHTPNNVLKAAVGLLAVLAFYISLSGIWTFVGGIAAASMIDTETSSLILSIATVLGIAGSALATVLGARPSTRINLLVGYLAMTLSVALLTGWPGLLRFTLAALIFKFTWTFVLPYIMATLSGLDRTGRVVNLANIAIGGGFALGPFIGGRLVESANGYGTLIAVSLTGLLLSLVLILAAQPRRSTAVISAAATPEMATTDAGA</sequence>
<dbReference type="InterPro" id="IPR020846">
    <property type="entry name" value="MFS_dom"/>
</dbReference>
<feature type="transmembrane region" description="Helical" evidence="6">
    <location>
        <begin position="87"/>
        <end position="107"/>
    </location>
</feature>
<accession>M2YQI5</accession>
<dbReference type="Pfam" id="PF07690">
    <property type="entry name" value="MFS_1"/>
    <property type="match status" value="1"/>
</dbReference>
<feature type="transmembrane region" description="Helical" evidence="6">
    <location>
        <begin position="213"/>
        <end position="246"/>
    </location>
</feature>
<dbReference type="Proteomes" id="UP000011731">
    <property type="component" value="Unassembled WGS sequence"/>
</dbReference>
<keyword evidence="2" id="KW-1003">Cell membrane</keyword>
<feature type="transmembrane region" description="Helical" evidence="6">
    <location>
        <begin position="113"/>
        <end position="134"/>
    </location>
</feature>
<dbReference type="PROSITE" id="PS50850">
    <property type="entry name" value="MFS"/>
    <property type="match status" value="1"/>
</dbReference>
<feature type="transmembrane region" description="Helical" evidence="6">
    <location>
        <begin position="21"/>
        <end position="41"/>
    </location>
</feature>
<evidence type="ECO:0000256" key="2">
    <source>
        <dbReference type="ARBA" id="ARBA00022475"/>
    </source>
</evidence>
<dbReference type="GO" id="GO:0005886">
    <property type="term" value="C:plasma membrane"/>
    <property type="evidence" value="ECO:0007669"/>
    <property type="project" value="UniProtKB-SubCell"/>
</dbReference>
<dbReference type="RefSeq" id="WP_003939344.1">
    <property type="nucleotide sequence ID" value="NZ_AOEX01000104.1"/>
</dbReference>
<keyword evidence="4 6" id="KW-1133">Transmembrane helix</keyword>
<feature type="transmembrane region" description="Helical" evidence="6">
    <location>
        <begin position="305"/>
        <end position="324"/>
    </location>
</feature>
<dbReference type="PANTHER" id="PTHR43124">
    <property type="entry name" value="PURINE EFFLUX PUMP PBUE"/>
    <property type="match status" value="1"/>
</dbReference>
<keyword evidence="3 6" id="KW-0812">Transmembrane</keyword>
<dbReference type="AlphaFoldDB" id="M2YQI5"/>
<evidence type="ECO:0000256" key="6">
    <source>
        <dbReference type="SAM" id="Phobius"/>
    </source>
</evidence>
<dbReference type="PATRIC" id="fig|1278076.4.peg.5425"/>
<evidence type="ECO:0000259" key="7">
    <source>
        <dbReference type="PROSITE" id="PS50850"/>
    </source>
</evidence>
<feature type="transmembrane region" description="Helical" evidence="6">
    <location>
        <begin position="146"/>
        <end position="166"/>
    </location>
</feature>
<evidence type="ECO:0000256" key="3">
    <source>
        <dbReference type="ARBA" id="ARBA00022692"/>
    </source>
</evidence>
<comment type="subcellular location">
    <subcellularLocation>
        <location evidence="1">Cell membrane</location>
        <topology evidence="1">Multi-pass membrane protein</topology>
    </subcellularLocation>
</comment>
<dbReference type="InterPro" id="IPR011701">
    <property type="entry name" value="MFS"/>
</dbReference>
<evidence type="ECO:0000256" key="5">
    <source>
        <dbReference type="ARBA" id="ARBA00023136"/>
    </source>
</evidence>
<dbReference type="SUPFAM" id="SSF103473">
    <property type="entry name" value="MFS general substrate transporter"/>
    <property type="match status" value="1"/>
</dbReference>
<dbReference type="InterPro" id="IPR050189">
    <property type="entry name" value="MFS_Efflux_Transporters"/>
</dbReference>
<proteinExistence type="predicted"/>
<comment type="caution">
    <text evidence="8">The sequence shown here is derived from an EMBL/GenBank/DDBJ whole genome shotgun (WGS) entry which is preliminary data.</text>
</comment>
<feature type="transmembrane region" description="Helical" evidence="6">
    <location>
        <begin position="365"/>
        <end position="386"/>
    </location>
</feature>
<feature type="transmembrane region" description="Helical" evidence="6">
    <location>
        <begin position="336"/>
        <end position="359"/>
    </location>
</feature>
<protein>
    <recommendedName>
        <fullName evidence="7">Major facilitator superfamily (MFS) profile domain-containing protein</fullName>
    </recommendedName>
</protein>
<evidence type="ECO:0000256" key="1">
    <source>
        <dbReference type="ARBA" id="ARBA00004651"/>
    </source>
</evidence>
<dbReference type="Gene3D" id="1.20.1250.20">
    <property type="entry name" value="MFS general substrate transporter like domains"/>
    <property type="match status" value="1"/>
</dbReference>
<keyword evidence="9" id="KW-1185">Reference proteome</keyword>
<evidence type="ECO:0000313" key="8">
    <source>
        <dbReference type="EMBL" id="EME51043.1"/>
    </source>
</evidence>
<evidence type="ECO:0000256" key="4">
    <source>
        <dbReference type="ARBA" id="ARBA00022989"/>
    </source>
</evidence>
<reference evidence="8 9" key="1">
    <citation type="journal article" date="2013" name="Genome Announc.">
        <title>Draft Genome Sequence of Rhodococcus ruber Strain BKS 20-38.</title>
        <authorList>
            <person name="Bala M."/>
            <person name="Kumar S."/>
            <person name="Raghava G.P."/>
            <person name="Mayilraj S."/>
        </authorList>
    </citation>
    <scope>NUCLEOTIDE SEQUENCE [LARGE SCALE GENOMIC DNA]</scope>
    <source>
        <strain evidence="8 9">BKS 20-38</strain>
    </source>
</reference>
<dbReference type="InterPro" id="IPR036259">
    <property type="entry name" value="MFS_trans_sf"/>
</dbReference>
<feature type="domain" description="Major facilitator superfamily (MFS) profile" evidence="7">
    <location>
        <begin position="20"/>
        <end position="390"/>
    </location>
</feature>
<keyword evidence="5 6" id="KW-0472">Membrane</keyword>
<dbReference type="EMBL" id="AOEX01000104">
    <property type="protein sequence ID" value="EME51043.1"/>
    <property type="molecule type" value="Genomic_DNA"/>
</dbReference>
<feature type="transmembrane region" description="Helical" evidence="6">
    <location>
        <begin position="280"/>
        <end position="299"/>
    </location>
</feature>
<name>M2YQI5_9NOCA</name>
<evidence type="ECO:0000313" key="9">
    <source>
        <dbReference type="Proteomes" id="UP000011731"/>
    </source>
</evidence>
<dbReference type="PANTHER" id="PTHR43124:SF10">
    <property type="entry name" value="PURINE EFFLUX PUMP PBUE"/>
    <property type="match status" value="1"/>
</dbReference>
<organism evidence="8 9">
    <name type="scientific">Rhodococcus ruber BKS 20-38</name>
    <dbReference type="NCBI Taxonomy" id="1278076"/>
    <lineage>
        <taxon>Bacteria</taxon>
        <taxon>Bacillati</taxon>
        <taxon>Actinomycetota</taxon>
        <taxon>Actinomycetes</taxon>
        <taxon>Mycobacteriales</taxon>
        <taxon>Nocardiaceae</taxon>
        <taxon>Rhodococcus</taxon>
    </lineage>
</organism>
<feature type="transmembrane region" description="Helical" evidence="6">
    <location>
        <begin position="61"/>
        <end position="80"/>
    </location>
</feature>
<feature type="transmembrane region" description="Helical" evidence="6">
    <location>
        <begin position="252"/>
        <end position="273"/>
    </location>
</feature>
<gene>
    <name evidence="8" type="ORF">G352_26432</name>
</gene>
<feature type="transmembrane region" description="Helical" evidence="6">
    <location>
        <begin position="172"/>
        <end position="192"/>
    </location>
</feature>